<sequence>MRRPKRLYAAKNAGKAGFLQRIMLYTCTSAEYLADPLITGLNPFDTIQ</sequence>
<dbReference type="Proteomes" id="UP000027604">
    <property type="component" value="Chromosome I"/>
</dbReference>
<proteinExistence type="predicted"/>
<dbReference type="KEGG" id="jag:GJA_3668"/>
<dbReference type="STRING" id="1349767.GJA_3668"/>
<dbReference type="PATRIC" id="fig|1349767.4.peg.258"/>
<evidence type="ECO:0000313" key="1">
    <source>
        <dbReference type="EMBL" id="CDG84283.1"/>
    </source>
</evidence>
<name>W0VA98_9BURK</name>
<gene>
    <name evidence="1" type="ORF">GJA_3668</name>
</gene>
<reference evidence="1 2" key="1">
    <citation type="journal article" date="2015" name="Genome Announc.">
        <title>Genome Sequence of Mushroom Soft-Rot Pathogen Janthinobacterium agaricidamnosum.</title>
        <authorList>
            <person name="Graupner K."/>
            <person name="Lackner G."/>
            <person name="Hertweck C."/>
        </authorList>
    </citation>
    <scope>NUCLEOTIDE SEQUENCE [LARGE SCALE GENOMIC DNA]</scope>
    <source>
        <strain evidence="2">NBRC 102515 / DSM 9628</strain>
    </source>
</reference>
<dbReference type="AlphaFoldDB" id="W0VA98"/>
<evidence type="ECO:0000313" key="2">
    <source>
        <dbReference type="Proteomes" id="UP000027604"/>
    </source>
</evidence>
<keyword evidence="2" id="KW-1185">Reference proteome</keyword>
<protein>
    <submittedName>
        <fullName evidence="1">Uncharacterized protein</fullName>
    </submittedName>
</protein>
<organism evidence="1 2">
    <name type="scientific">Janthinobacterium agaricidamnosum NBRC 102515 = DSM 9628</name>
    <dbReference type="NCBI Taxonomy" id="1349767"/>
    <lineage>
        <taxon>Bacteria</taxon>
        <taxon>Pseudomonadati</taxon>
        <taxon>Pseudomonadota</taxon>
        <taxon>Betaproteobacteria</taxon>
        <taxon>Burkholderiales</taxon>
        <taxon>Oxalobacteraceae</taxon>
        <taxon>Janthinobacterium</taxon>
    </lineage>
</organism>
<dbReference type="HOGENOM" id="CLU_3153769_0_0_4"/>
<dbReference type="EMBL" id="HG322949">
    <property type="protein sequence ID" value="CDG84283.1"/>
    <property type="molecule type" value="Genomic_DNA"/>
</dbReference>
<accession>W0VA98</accession>